<feature type="domain" description="Ice-binding protein C-terminal" evidence="3">
    <location>
        <begin position="195"/>
        <end position="218"/>
    </location>
</feature>
<keyword evidence="1" id="KW-0472">Membrane</keyword>
<keyword evidence="1" id="KW-1133">Transmembrane helix</keyword>
<evidence type="ECO:0000313" key="5">
    <source>
        <dbReference type="Proteomes" id="UP000027604"/>
    </source>
</evidence>
<dbReference type="NCBIfam" id="TIGR02595">
    <property type="entry name" value="PEP_CTERM"/>
    <property type="match status" value="1"/>
</dbReference>
<evidence type="ECO:0000259" key="3">
    <source>
        <dbReference type="Pfam" id="PF07589"/>
    </source>
</evidence>
<reference evidence="4 5" key="1">
    <citation type="journal article" date="2015" name="Genome Announc.">
        <title>Genome Sequence of Mushroom Soft-Rot Pathogen Janthinobacterium agaricidamnosum.</title>
        <authorList>
            <person name="Graupner K."/>
            <person name="Lackner G."/>
            <person name="Hertweck C."/>
        </authorList>
    </citation>
    <scope>NUCLEOTIDE SEQUENCE [LARGE SCALE GENOMIC DNA]</scope>
    <source>
        <strain evidence="5">NBRC 102515 / DSM 9628</strain>
    </source>
</reference>
<dbReference type="Pfam" id="PF07589">
    <property type="entry name" value="PEP-CTERM"/>
    <property type="match status" value="1"/>
</dbReference>
<evidence type="ECO:0000313" key="4">
    <source>
        <dbReference type="EMBL" id="CDG83938.1"/>
    </source>
</evidence>
<keyword evidence="2" id="KW-0732">Signal</keyword>
<evidence type="ECO:0000256" key="1">
    <source>
        <dbReference type="SAM" id="Phobius"/>
    </source>
</evidence>
<dbReference type="PATRIC" id="fig|1349767.4.peg.5106"/>
<proteinExistence type="predicted"/>
<organism evidence="4 5">
    <name type="scientific">Janthinobacterium agaricidamnosum NBRC 102515 = DSM 9628</name>
    <dbReference type="NCBI Taxonomy" id="1349767"/>
    <lineage>
        <taxon>Bacteria</taxon>
        <taxon>Pseudomonadati</taxon>
        <taxon>Pseudomonadota</taxon>
        <taxon>Betaproteobacteria</taxon>
        <taxon>Burkholderiales</taxon>
        <taxon>Oxalobacteraceae</taxon>
        <taxon>Janthinobacterium</taxon>
    </lineage>
</organism>
<dbReference type="InterPro" id="IPR013424">
    <property type="entry name" value="Ice-binding_C"/>
</dbReference>
<evidence type="ECO:0000256" key="2">
    <source>
        <dbReference type="SAM" id="SignalP"/>
    </source>
</evidence>
<dbReference type="RefSeq" id="WP_038493741.1">
    <property type="nucleotide sequence ID" value="NZ_BCTH01000027.1"/>
</dbReference>
<accession>W0V9D6</accession>
<dbReference type="HOGENOM" id="CLU_1213384_0_0_4"/>
<dbReference type="KEGG" id="jag:GJA_3318"/>
<dbReference type="AlphaFoldDB" id="W0V9D6"/>
<dbReference type="Proteomes" id="UP000027604">
    <property type="component" value="Chromosome I"/>
</dbReference>
<feature type="signal peptide" evidence="2">
    <location>
        <begin position="1"/>
        <end position="26"/>
    </location>
</feature>
<dbReference type="EMBL" id="HG322949">
    <property type="protein sequence ID" value="CDG83938.1"/>
    <property type="molecule type" value="Genomic_DNA"/>
</dbReference>
<dbReference type="NCBIfam" id="NF038118">
    <property type="entry name" value="PEP_CTERM_CCXG"/>
    <property type="match status" value="1"/>
</dbReference>
<feature type="transmembrane region" description="Helical" evidence="1">
    <location>
        <begin position="199"/>
        <end position="216"/>
    </location>
</feature>
<feature type="chain" id="PRO_5004798653" evidence="2">
    <location>
        <begin position="27"/>
        <end position="234"/>
    </location>
</feature>
<sequence>MKRTTTLSLAFAMMGSAVLVSSAAQASTITIQTANSNAAAQNSAAAYRSVVDAALASPAGAATSKTVAIYDNIASQSLLGGSLSSIAFKSTVDFGVSAANAGLWTIRSGVDFSKGGAIFVDGVAYGYSSSDMYWAGAYNTPGQYFNIALNLAAGNHTLNIYGLEACCGGLQQAQFKAGSSASFTTFSNTDNLVSPVPEPGIYAMLLIGMGLLAFSARRETRGRSDKFAAQGVRA</sequence>
<protein>
    <submittedName>
        <fullName evidence="4">PEP-CTERM putative exosortase interaction domain protein</fullName>
    </submittedName>
</protein>
<keyword evidence="1" id="KW-0812">Transmembrane</keyword>
<keyword evidence="5" id="KW-1185">Reference proteome</keyword>
<name>W0V9D6_9BURK</name>
<gene>
    <name evidence="4" type="ORF">GJA_3318</name>
</gene>